<dbReference type="Pfam" id="PF00690">
    <property type="entry name" value="Cation_ATPase_N"/>
    <property type="match status" value="1"/>
</dbReference>
<dbReference type="NCBIfam" id="TIGR01494">
    <property type="entry name" value="ATPase_P-type"/>
    <property type="match status" value="2"/>
</dbReference>
<dbReference type="SFLD" id="SFLDF00027">
    <property type="entry name" value="p-type_atpase"/>
    <property type="match status" value="1"/>
</dbReference>
<comment type="similarity">
    <text evidence="2">Belongs to the cation transport ATPase (P-type) (TC 3.A.3) family. Type IIA subfamily.</text>
</comment>
<dbReference type="SFLD" id="SFLDS00003">
    <property type="entry name" value="Haloacid_Dehalogenase"/>
    <property type="match status" value="1"/>
</dbReference>
<dbReference type="Gene3D" id="2.70.150.10">
    <property type="entry name" value="Calcium-transporting ATPase, cytoplasmic transduction domain A"/>
    <property type="match status" value="1"/>
</dbReference>
<dbReference type="InterPro" id="IPR008250">
    <property type="entry name" value="ATPase_P-typ_transduc_dom_A_sf"/>
</dbReference>
<sequence length="878" mass="94304">MAGSWHQASAEELFRTLDTGHEGLSAAEATRRLVEHGPNELPHKEGRGPLAMLVAQFADFLILLLFAAAAVSWVVGDAVDMLAILAIVILNAIIGFVQEFRARKAMAALRQMAGQVATVVRDGRPLQLAAAELVPGDWLLLETGNVVAADVRLVEAHRLALDESALTGESLTVDKVTAALSDPDLPIADRRNMAWKGTIVAAGRGSGVVVATGEHTELGRIAALLQAEEEGPTPLQRRLASFGRKLGLAILGICGAIFVYGISQREPVVQMLLTAIALAVAAIPEALPAVVTISLALGAARMVRRNALIRRLPAVETLGSVTYICTDKTGTLTQNRMDVTTVFLAGRSYPFPEQEMPDAFRESGEHDPSVLLLRAAALCIDAHVAESGIVLGDPTETALYRFAARHSLVKEELLLSSPRVAEIAFDAERKAMTTIHAWQGGYIAFTKGALEGLMERMPRQLTIDGVVPVNAVEIMDETERMAAHGLRVLVLAMRRWERLPEPITPEAVERDLIFLGLVGMMDPPRPEAGEAVQLCKTAGITPVMITGDHPTTARTIGRLLGIIDDTGVVLTGRELARLDDDSLKERVGEVHIYARVAPEDKLRIVRALQEKGELVAMTGDGVNDAPALKRADIGVAMGITGTDVAKEASAMILLDDNFATIVQAVREGRRIFANIVRFITYSVTCNTGALVAITAAPLLGLPLPLLPTQILWLNLLTDSLPGLALAVEPAEPDIMDRPPIKPGEGVFAGGRGWEVVWLGLFIGLLALALQFGEIRAGHNWQSEIFTLFVVSRLAVAVAYRSTRASVLSLGLFTNKPLIGAVVVVLCAQAAAVYLPLMQRAFKTKALEWQELALIAVAAVGVFLVIEIRKLVGRIYFKA</sequence>
<dbReference type="InterPro" id="IPR001757">
    <property type="entry name" value="P_typ_ATPase"/>
</dbReference>
<dbReference type="InterPro" id="IPR023298">
    <property type="entry name" value="ATPase_P-typ_TM_dom_sf"/>
</dbReference>
<keyword evidence="4 10" id="KW-0812">Transmembrane</keyword>
<dbReference type="EMBL" id="VLLN01000014">
    <property type="protein sequence ID" value="TWJ18786.1"/>
    <property type="molecule type" value="Genomic_DNA"/>
</dbReference>
<dbReference type="Proteomes" id="UP000319449">
    <property type="component" value="Unassembled WGS sequence"/>
</dbReference>
<dbReference type="FunFam" id="3.40.50.1000:FF:000028">
    <property type="entry name" value="Calcium-transporting P-type ATPase, putative"/>
    <property type="match status" value="1"/>
</dbReference>
<dbReference type="Gene3D" id="1.20.1110.10">
    <property type="entry name" value="Calcium-transporting ATPase, transmembrane domain"/>
    <property type="match status" value="1"/>
</dbReference>
<evidence type="ECO:0000313" key="12">
    <source>
        <dbReference type="EMBL" id="TWJ18786.1"/>
    </source>
</evidence>
<keyword evidence="3" id="KW-1003">Cell membrane</keyword>
<dbReference type="InterPro" id="IPR018303">
    <property type="entry name" value="ATPase_P-typ_P_site"/>
</dbReference>
<dbReference type="RefSeq" id="WP_145023088.1">
    <property type="nucleotide sequence ID" value="NZ_VLLN01000014.1"/>
</dbReference>
<dbReference type="Pfam" id="PF00122">
    <property type="entry name" value="E1-E2_ATPase"/>
    <property type="match status" value="1"/>
</dbReference>
<feature type="transmembrane region" description="Helical" evidence="10">
    <location>
        <begin position="848"/>
        <end position="865"/>
    </location>
</feature>
<evidence type="ECO:0000256" key="8">
    <source>
        <dbReference type="ARBA" id="ARBA00022989"/>
    </source>
</evidence>
<dbReference type="PRINTS" id="PR00120">
    <property type="entry name" value="HATPASE"/>
</dbReference>
<evidence type="ECO:0000256" key="4">
    <source>
        <dbReference type="ARBA" id="ARBA00022692"/>
    </source>
</evidence>
<keyword evidence="13" id="KW-1185">Reference proteome</keyword>
<dbReference type="SUPFAM" id="SSF56784">
    <property type="entry name" value="HAD-like"/>
    <property type="match status" value="1"/>
</dbReference>
<proteinExistence type="inferred from homology"/>
<dbReference type="InterPro" id="IPR023214">
    <property type="entry name" value="HAD_sf"/>
</dbReference>
<dbReference type="InterPro" id="IPR050510">
    <property type="entry name" value="Cation_transp_ATPase_P-type"/>
</dbReference>
<dbReference type="Pfam" id="PF13246">
    <property type="entry name" value="Cation_ATPase"/>
    <property type="match status" value="1"/>
</dbReference>
<dbReference type="PANTHER" id="PTHR43294:SF21">
    <property type="entry name" value="CATION TRANSPORTING ATPASE"/>
    <property type="match status" value="1"/>
</dbReference>
<keyword evidence="7" id="KW-1278">Translocase</keyword>
<dbReference type="Gene3D" id="3.40.50.1000">
    <property type="entry name" value="HAD superfamily/HAD-like"/>
    <property type="match status" value="1"/>
</dbReference>
<dbReference type="GO" id="GO:0005524">
    <property type="term" value="F:ATP binding"/>
    <property type="evidence" value="ECO:0007669"/>
    <property type="project" value="UniProtKB-KW"/>
</dbReference>
<dbReference type="InterPro" id="IPR023299">
    <property type="entry name" value="ATPase_P-typ_cyto_dom_N"/>
</dbReference>
<feature type="transmembrane region" description="Helical" evidence="10">
    <location>
        <begin position="81"/>
        <end position="100"/>
    </location>
</feature>
<dbReference type="GO" id="GO:0005886">
    <property type="term" value="C:plasma membrane"/>
    <property type="evidence" value="ECO:0007669"/>
    <property type="project" value="UniProtKB-SubCell"/>
</dbReference>
<comment type="caution">
    <text evidence="12">The sequence shown here is derived from an EMBL/GenBank/DDBJ whole genome shotgun (WGS) entry which is preliminary data.</text>
</comment>
<feature type="transmembrane region" description="Helical" evidence="10">
    <location>
        <begin position="246"/>
        <end position="263"/>
    </location>
</feature>
<feature type="transmembrane region" description="Helical" evidence="10">
    <location>
        <begin position="817"/>
        <end position="836"/>
    </location>
</feature>
<evidence type="ECO:0000256" key="7">
    <source>
        <dbReference type="ARBA" id="ARBA00022967"/>
    </source>
</evidence>
<dbReference type="SUPFAM" id="SSF81665">
    <property type="entry name" value="Calcium ATPase, transmembrane domain M"/>
    <property type="match status" value="1"/>
</dbReference>
<evidence type="ECO:0000256" key="6">
    <source>
        <dbReference type="ARBA" id="ARBA00022840"/>
    </source>
</evidence>
<evidence type="ECO:0000256" key="9">
    <source>
        <dbReference type="ARBA" id="ARBA00023136"/>
    </source>
</evidence>
<dbReference type="AlphaFoldDB" id="A0A562VLE7"/>
<dbReference type="SMART" id="SM00831">
    <property type="entry name" value="Cation_ATPase_N"/>
    <property type="match status" value="1"/>
</dbReference>
<dbReference type="SFLD" id="SFLDG00002">
    <property type="entry name" value="C1.7:_P-type_atpase_like"/>
    <property type="match status" value="1"/>
</dbReference>
<dbReference type="SUPFAM" id="SSF81653">
    <property type="entry name" value="Calcium ATPase, transduction domain A"/>
    <property type="match status" value="1"/>
</dbReference>
<feature type="transmembrane region" description="Helical" evidence="10">
    <location>
        <begin position="784"/>
        <end position="802"/>
    </location>
</feature>
<dbReference type="PANTHER" id="PTHR43294">
    <property type="entry name" value="SODIUM/POTASSIUM-TRANSPORTING ATPASE SUBUNIT ALPHA"/>
    <property type="match status" value="1"/>
</dbReference>
<keyword evidence="6" id="KW-0067">ATP-binding</keyword>
<reference evidence="12 13" key="1">
    <citation type="submission" date="2019-07" db="EMBL/GenBank/DDBJ databases">
        <title>Genomic Encyclopedia of Archaeal and Bacterial Type Strains, Phase II (KMG-II): from individual species to whole genera.</title>
        <authorList>
            <person name="Goeker M."/>
        </authorList>
    </citation>
    <scope>NUCLEOTIDE SEQUENCE [LARGE SCALE GENOMIC DNA]</scope>
    <source>
        <strain evidence="12 13">ATCC BAA-1139</strain>
    </source>
</reference>
<dbReference type="PROSITE" id="PS00154">
    <property type="entry name" value="ATPASE_E1_E2"/>
    <property type="match status" value="1"/>
</dbReference>
<feature type="transmembrane region" description="Helical" evidence="10">
    <location>
        <begin position="275"/>
        <end position="300"/>
    </location>
</feature>
<dbReference type="InterPro" id="IPR044492">
    <property type="entry name" value="P_typ_ATPase_HD_dom"/>
</dbReference>
<evidence type="ECO:0000256" key="5">
    <source>
        <dbReference type="ARBA" id="ARBA00022741"/>
    </source>
</evidence>
<keyword evidence="9 10" id="KW-0472">Membrane</keyword>
<evidence type="ECO:0000256" key="3">
    <source>
        <dbReference type="ARBA" id="ARBA00022475"/>
    </source>
</evidence>
<feature type="transmembrane region" description="Helical" evidence="10">
    <location>
        <begin position="755"/>
        <end position="772"/>
    </location>
</feature>
<dbReference type="InterPro" id="IPR004014">
    <property type="entry name" value="ATPase_P-typ_cation-transptr_N"/>
</dbReference>
<evidence type="ECO:0000256" key="10">
    <source>
        <dbReference type="SAM" id="Phobius"/>
    </source>
</evidence>
<evidence type="ECO:0000256" key="1">
    <source>
        <dbReference type="ARBA" id="ARBA00004651"/>
    </source>
</evidence>
<dbReference type="OrthoDB" id="9759222at2"/>
<keyword evidence="8 10" id="KW-1133">Transmembrane helix</keyword>
<dbReference type="Pfam" id="PF00689">
    <property type="entry name" value="Cation_ATPase_C"/>
    <property type="match status" value="1"/>
</dbReference>
<feature type="domain" description="Cation-transporting P-type ATPase N-terminal" evidence="11">
    <location>
        <begin position="4"/>
        <end position="77"/>
    </location>
</feature>
<dbReference type="GO" id="GO:0016887">
    <property type="term" value="F:ATP hydrolysis activity"/>
    <property type="evidence" value="ECO:0007669"/>
    <property type="project" value="InterPro"/>
</dbReference>
<evidence type="ECO:0000256" key="2">
    <source>
        <dbReference type="ARBA" id="ARBA00005675"/>
    </source>
</evidence>
<dbReference type="PRINTS" id="PR00119">
    <property type="entry name" value="CATATPASE"/>
</dbReference>
<dbReference type="Gene3D" id="3.40.1110.10">
    <property type="entry name" value="Calcium-transporting ATPase, cytoplasmic domain N"/>
    <property type="match status" value="1"/>
</dbReference>
<dbReference type="SUPFAM" id="SSF81660">
    <property type="entry name" value="Metal cation-transporting ATPase, ATP-binding domain N"/>
    <property type="match status" value="1"/>
</dbReference>
<dbReference type="InterPro" id="IPR036412">
    <property type="entry name" value="HAD-like_sf"/>
</dbReference>
<accession>A0A562VLE7</accession>
<evidence type="ECO:0000313" key="13">
    <source>
        <dbReference type="Proteomes" id="UP000319449"/>
    </source>
</evidence>
<gene>
    <name evidence="12" type="ORF">JN12_02422</name>
</gene>
<feature type="transmembrane region" description="Helical" evidence="10">
    <location>
        <begin position="50"/>
        <end position="75"/>
    </location>
</feature>
<organism evidence="12 13">
    <name type="scientific">Geobacter argillaceus</name>
    <dbReference type="NCBI Taxonomy" id="345631"/>
    <lineage>
        <taxon>Bacteria</taxon>
        <taxon>Pseudomonadati</taxon>
        <taxon>Thermodesulfobacteriota</taxon>
        <taxon>Desulfuromonadia</taxon>
        <taxon>Geobacterales</taxon>
        <taxon>Geobacteraceae</taxon>
        <taxon>Geobacter</taxon>
    </lineage>
</organism>
<evidence type="ECO:0000259" key="11">
    <source>
        <dbReference type="SMART" id="SM00831"/>
    </source>
</evidence>
<keyword evidence="5" id="KW-0547">Nucleotide-binding</keyword>
<protein>
    <submittedName>
        <fullName evidence="12">Ca2+-transporting ATPase</fullName>
    </submittedName>
</protein>
<name>A0A562VLE7_9BACT</name>
<dbReference type="InterPro" id="IPR059000">
    <property type="entry name" value="ATPase_P-type_domA"/>
</dbReference>
<feature type="transmembrane region" description="Helical" evidence="10">
    <location>
        <begin position="678"/>
        <end position="699"/>
    </location>
</feature>
<comment type="subcellular location">
    <subcellularLocation>
        <location evidence="1">Cell membrane</location>
        <topology evidence="1">Multi-pass membrane protein</topology>
    </subcellularLocation>
</comment>
<dbReference type="InterPro" id="IPR006068">
    <property type="entry name" value="ATPase_P-typ_cation-transptr_C"/>
</dbReference>